<keyword evidence="1" id="KW-0812">Transmembrane</keyword>
<dbReference type="Proteomes" id="UP000014731">
    <property type="component" value="Segment"/>
</dbReference>
<keyword evidence="1" id="KW-0472">Membrane</keyword>
<evidence type="ECO:0000256" key="1">
    <source>
        <dbReference type="SAM" id="Phobius"/>
    </source>
</evidence>
<keyword evidence="3" id="KW-1185">Reference proteome</keyword>
<protein>
    <submittedName>
        <fullName evidence="2">Uncharacterized protein</fullName>
    </submittedName>
</protein>
<reference evidence="3" key="2">
    <citation type="submission" date="2013-03" db="EMBL/GenBank/DDBJ databases">
        <title>The Cellulophaga phages: a novel, diverse, and globally ubiquitous model system.</title>
        <authorList>
            <person name="Holmfeldt K."/>
            <person name="Solonenko N."/>
            <person name="Shah M."/>
            <person name="Corrier K."/>
            <person name="Riemann L."/>
            <person name="VerBerkmoes N.C."/>
            <person name="Sullivan M.B."/>
        </authorList>
    </citation>
    <scope>NUCLEOTIDE SEQUENCE [LARGE SCALE GENOMIC DNA]</scope>
</reference>
<organism evidence="2 3">
    <name type="scientific">Cellulophaga phage phi19:3</name>
    <dbReference type="NCBI Taxonomy" id="1327971"/>
    <lineage>
        <taxon>Viruses</taxon>
        <taxon>Duplodnaviria</taxon>
        <taxon>Heunggongvirae</taxon>
        <taxon>Uroviricota</taxon>
        <taxon>Caudoviricetes</taxon>
        <taxon>Pachyviridae</taxon>
        <taxon>Baltivirus</taxon>
        <taxon>Baltivirus phi19tres</taxon>
    </lineage>
</organism>
<name>R9ZW42_9CAUD</name>
<keyword evidence="1" id="KW-1133">Transmembrane helix</keyword>
<feature type="transmembrane region" description="Helical" evidence="1">
    <location>
        <begin position="37"/>
        <end position="62"/>
    </location>
</feature>
<dbReference type="RefSeq" id="YP_008240795.1">
    <property type="nucleotide sequence ID" value="NC_021789.1"/>
</dbReference>
<sequence length="96" mass="10485">MSSILIDSVVVFLTQIIFIGSRTINVKAIADKNMKKALISGAIIHIAWLVSISIGVVSINSLMKDFNFAYLPVIMCSLIGGLLGTYWGLKDKINKK</sequence>
<feature type="transmembrane region" description="Helical" evidence="1">
    <location>
        <begin position="68"/>
        <end position="89"/>
    </location>
</feature>
<proteinExistence type="predicted"/>
<reference evidence="2 3" key="1">
    <citation type="journal article" date="2013" name="Proc. Natl. Acad. Sci. U.S.A.">
        <title>Twelve previously unknown phage genera are ubiquitous in global oceans.</title>
        <authorList>
            <person name="Holmfeldt K."/>
            <person name="Solonenko N."/>
            <person name="Shah M."/>
            <person name="Corrier K."/>
            <person name="Riemann L."/>
            <person name="Verberkmoes N.C."/>
            <person name="Sullivan M.B."/>
        </authorList>
    </citation>
    <scope>NUCLEOTIDE SEQUENCE [LARGE SCALE GENOMIC DNA]</scope>
    <source>
        <strain evidence="2">Phi19:3</strain>
    </source>
</reference>
<dbReference type="GeneID" id="16881047"/>
<evidence type="ECO:0000313" key="3">
    <source>
        <dbReference type="Proteomes" id="UP000014731"/>
    </source>
</evidence>
<feature type="transmembrane region" description="Helical" evidence="1">
    <location>
        <begin position="6"/>
        <end position="25"/>
    </location>
</feature>
<dbReference type="EMBL" id="KC821608">
    <property type="protein sequence ID" value="AGO47414.1"/>
    <property type="molecule type" value="Genomic_DNA"/>
</dbReference>
<accession>R9ZW42</accession>
<dbReference type="KEGG" id="vg:16881047"/>
<evidence type="ECO:0000313" key="2">
    <source>
        <dbReference type="EMBL" id="AGO47414.1"/>
    </source>
</evidence>
<dbReference type="OrthoDB" id="19812at10239"/>
<gene>
    <name evidence="2" type="ORF">Phi19:3_gp010</name>
</gene>